<gene>
    <name evidence="4" type="ORF">TNIN_315551</name>
</gene>
<organism evidence="4 5">
    <name type="scientific">Trichonephila inaurata madagascariensis</name>
    <dbReference type="NCBI Taxonomy" id="2747483"/>
    <lineage>
        <taxon>Eukaryota</taxon>
        <taxon>Metazoa</taxon>
        <taxon>Ecdysozoa</taxon>
        <taxon>Arthropoda</taxon>
        <taxon>Chelicerata</taxon>
        <taxon>Arachnida</taxon>
        <taxon>Araneae</taxon>
        <taxon>Araneomorphae</taxon>
        <taxon>Entelegynae</taxon>
        <taxon>Araneoidea</taxon>
        <taxon>Nephilidae</taxon>
        <taxon>Trichonephila</taxon>
        <taxon>Trichonephila inaurata</taxon>
    </lineage>
</organism>
<dbReference type="GO" id="GO:0000981">
    <property type="term" value="F:DNA-binding transcription factor activity, RNA polymerase II-specific"/>
    <property type="evidence" value="ECO:0007669"/>
    <property type="project" value="TreeGrafter"/>
</dbReference>
<dbReference type="EMBL" id="BMAV01016803">
    <property type="protein sequence ID" value="GFY67886.1"/>
    <property type="molecule type" value="Genomic_DNA"/>
</dbReference>
<dbReference type="SUPFAM" id="SSF57959">
    <property type="entry name" value="Leucine zipper domain"/>
    <property type="match status" value="1"/>
</dbReference>
<dbReference type="GO" id="GO:0005634">
    <property type="term" value="C:nucleus"/>
    <property type="evidence" value="ECO:0007669"/>
    <property type="project" value="TreeGrafter"/>
</dbReference>
<evidence type="ECO:0000256" key="1">
    <source>
        <dbReference type="ARBA" id="ARBA00023015"/>
    </source>
</evidence>
<dbReference type="PANTHER" id="PTHR23351:SF24">
    <property type="entry name" value="ACTIVATING TRANSCRIPTION FACTOR 3-RELATED"/>
    <property type="match status" value="1"/>
</dbReference>
<dbReference type="GO" id="GO:0000978">
    <property type="term" value="F:RNA polymerase II cis-regulatory region sequence-specific DNA binding"/>
    <property type="evidence" value="ECO:0007669"/>
    <property type="project" value="TreeGrafter"/>
</dbReference>
<evidence type="ECO:0000313" key="5">
    <source>
        <dbReference type="Proteomes" id="UP000886998"/>
    </source>
</evidence>
<evidence type="ECO:0000256" key="3">
    <source>
        <dbReference type="ARBA" id="ARBA00023163"/>
    </source>
</evidence>
<keyword evidence="3" id="KW-0804">Transcription</keyword>
<dbReference type="AlphaFoldDB" id="A0A8X6Y842"/>
<dbReference type="PANTHER" id="PTHR23351">
    <property type="entry name" value="FOS TRANSCRIPTION FACTOR-RELATED"/>
    <property type="match status" value="1"/>
</dbReference>
<evidence type="ECO:0008006" key="6">
    <source>
        <dbReference type="Google" id="ProtNLM"/>
    </source>
</evidence>
<name>A0A8X6Y842_9ARAC</name>
<evidence type="ECO:0000313" key="4">
    <source>
        <dbReference type="EMBL" id="GFY67886.1"/>
    </source>
</evidence>
<evidence type="ECO:0000256" key="2">
    <source>
        <dbReference type="ARBA" id="ARBA00023125"/>
    </source>
</evidence>
<dbReference type="InterPro" id="IPR046347">
    <property type="entry name" value="bZIP_sf"/>
</dbReference>
<sequence length="71" mass="8654">MKDEKLSPEEEERRIIRRERNKLAVARCRKRRMELTSNLMNETDGLWKKSDKISRMKSNSLLFKKRNWNSS</sequence>
<keyword evidence="2" id="KW-0238">DNA-binding</keyword>
<dbReference type="PRINTS" id="PR00042">
    <property type="entry name" value="LEUZIPPRFOS"/>
</dbReference>
<proteinExistence type="predicted"/>
<dbReference type="Proteomes" id="UP000886998">
    <property type="component" value="Unassembled WGS sequence"/>
</dbReference>
<reference evidence="4" key="1">
    <citation type="submission" date="2020-08" db="EMBL/GenBank/DDBJ databases">
        <title>Multicomponent nature underlies the extraordinary mechanical properties of spider dragline silk.</title>
        <authorList>
            <person name="Kono N."/>
            <person name="Nakamura H."/>
            <person name="Mori M."/>
            <person name="Yoshida Y."/>
            <person name="Ohtoshi R."/>
            <person name="Malay A.D."/>
            <person name="Moran D.A.P."/>
            <person name="Tomita M."/>
            <person name="Numata K."/>
            <person name="Arakawa K."/>
        </authorList>
    </citation>
    <scope>NUCLEOTIDE SEQUENCE</scope>
</reference>
<keyword evidence="5" id="KW-1185">Reference proteome</keyword>
<protein>
    <recommendedName>
        <fullName evidence="6">BZIP domain-containing protein</fullName>
    </recommendedName>
</protein>
<comment type="caution">
    <text evidence="4">The sequence shown here is derived from an EMBL/GenBank/DDBJ whole genome shotgun (WGS) entry which is preliminary data.</text>
</comment>
<dbReference type="OrthoDB" id="5866312at2759"/>
<keyword evidence="1" id="KW-0805">Transcription regulation</keyword>
<dbReference type="Gene3D" id="1.20.5.170">
    <property type="match status" value="1"/>
</dbReference>
<dbReference type="InterPro" id="IPR000837">
    <property type="entry name" value="AP-1"/>
</dbReference>
<accession>A0A8X6Y842</accession>